<evidence type="ECO:0000256" key="5">
    <source>
        <dbReference type="ARBA" id="ARBA00022842"/>
    </source>
</evidence>
<reference evidence="8" key="1">
    <citation type="submission" date="2021-12" db="EMBL/GenBank/DDBJ databases">
        <authorList>
            <person name="Veyrier F.J."/>
        </authorList>
    </citation>
    <scope>NUCLEOTIDE SEQUENCE</scope>
    <source>
        <strain evidence="8">SAG 1488-6</strain>
    </source>
</reference>
<evidence type="ECO:0000256" key="6">
    <source>
        <dbReference type="ARBA" id="ARBA00023211"/>
    </source>
</evidence>
<evidence type="ECO:0000313" key="9">
    <source>
        <dbReference type="Proteomes" id="UP000832034"/>
    </source>
</evidence>
<evidence type="ECO:0000313" key="8">
    <source>
        <dbReference type="EMBL" id="UOO91465.1"/>
    </source>
</evidence>
<dbReference type="InterPro" id="IPR045121">
    <property type="entry name" value="CoAse"/>
</dbReference>
<accession>A0ABY4E6T4</accession>
<dbReference type="Pfam" id="PF00293">
    <property type="entry name" value="NUDIX"/>
    <property type="match status" value="1"/>
</dbReference>
<dbReference type="EMBL" id="CP091512">
    <property type="protein sequence ID" value="UOO91465.1"/>
    <property type="molecule type" value="Genomic_DNA"/>
</dbReference>
<dbReference type="PANTHER" id="PTHR12992">
    <property type="entry name" value="NUDIX HYDROLASE"/>
    <property type="match status" value="1"/>
</dbReference>
<proteinExistence type="predicted"/>
<dbReference type="Gene3D" id="3.90.79.10">
    <property type="entry name" value="Nucleoside Triphosphate Pyrophosphohydrolase"/>
    <property type="match status" value="1"/>
</dbReference>
<dbReference type="NCBIfam" id="NF007980">
    <property type="entry name" value="PRK10707.1"/>
    <property type="match status" value="1"/>
</dbReference>
<keyword evidence="9" id="KW-1185">Reference proteome</keyword>
<dbReference type="PANTHER" id="PTHR12992:SF11">
    <property type="entry name" value="MITOCHONDRIAL COENZYME A DIPHOSPHATASE NUDT8"/>
    <property type="match status" value="1"/>
</dbReference>
<dbReference type="PROSITE" id="PS51462">
    <property type="entry name" value="NUDIX"/>
    <property type="match status" value="1"/>
</dbReference>
<protein>
    <submittedName>
        <fullName evidence="8">CoA pyrophosphatase</fullName>
    </submittedName>
</protein>
<comment type="cofactor">
    <cofactor evidence="1">
        <name>Mn(2+)</name>
        <dbReference type="ChEBI" id="CHEBI:29035"/>
    </cofactor>
</comment>
<dbReference type="SUPFAM" id="SSF55811">
    <property type="entry name" value="Nudix"/>
    <property type="match status" value="1"/>
</dbReference>
<evidence type="ECO:0000259" key="7">
    <source>
        <dbReference type="PROSITE" id="PS51462"/>
    </source>
</evidence>
<gene>
    <name evidence="8" type="ORF">LVJ81_07245</name>
</gene>
<dbReference type="InterPro" id="IPR000086">
    <property type="entry name" value="NUDIX_hydrolase_dom"/>
</dbReference>
<keyword evidence="4" id="KW-0378">Hydrolase</keyword>
<keyword evidence="6" id="KW-0464">Manganese</keyword>
<evidence type="ECO:0000256" key="3">
    <source>
        <dbReference type="ARBA" id="ARBA00022723"/>
    </source>
</evidence>
<organism evidence="8 9">
    <name type="scientific">Vitreoscilla stercoraria</name>
    <dbReference type="NCBI Taxonomy" id="61"/>
    <lineage>
        <taxon>Bacteria</taxon>
        <taxon>Pseudomonadati</taxon>
        <taxon>Pseudomonadota</taxon>
        <taxon>Betaproteobacteria</taxon>
        <taxon>Neisseriales</taxon>
        <taxon>Neisseriaceae</taxon>
        <taxon>Vitreoscilla</taxon>
    </lineage>
</organism>
<dbReference type="CDD" id="cd03426">
    <property type="entry name" value="NUDIX_CoAse_Nudt7"/>
    <property type="match status" value="1"/>
</dbReference>
<dbReference type="InterPro" id="IPR015797">
    <property type="entry name" value="NUDIX_hydrolase-like_dom_sf"/>
</dbReference>
<sequence>MTKAFLDWHDWQTFVQSDLSQINYPNLADQKQWFFELGMQQFKPAAVLVLIENLKIPQVILTVRSSRLQKHAGQVSFAGGKKDEEDASLIATALRETEEELGVASQQITVYGQLPPLPTISAYEVHPVIGVLNEAVKMSINPDEVETVFRIPLADLMRPENYRPYPIERHQKLFYTVQFPHQHIVWGVTATILLALAQAYENWQMKKSSLDV</sequence>
<feature type="domain" description="Nudix hydrolase" evidence="7">
    <location>
        <begin position="42"/>
        <end position="175"/>
    </location>
</feature>
<evidence type="ECO:0000256" key="1">
    <source>
        <dbReference type="ARBA" id="ARBA00001936"/>
    </source>
</evidence>
<reference evidence="8" key="2">
    <citation type="journal article" date="2022" name="Res Sq">
        <title>Evolution of multicellular longitudinally dividing oral cavity symbionts (Neisseriaceae).</title>
        <authorList>
            <person name="Nyongesa S."/>
            <person name="Weber P."/>
            <person name="Bernet E."/>
            <person name="Pullido F."/>
            <person name="Nieckarz M."/>
            <person name="Delaby M."/>
            <person name="Nieves C."/>
            <person name="Viehboeck T."/>
            <person name="Krause N."/>
            <person name="Rivera-Millot A."/>
            <person name="Nakamura A."/>
            <person name="Vischer N."/>
            <person name="VanNieuwenhze M."/>
            <person name="Brun Y."/>
            <person name="Cava F."/>
            <person name="Bulgheresi S."/>
            <person name="Veyrier F."/>
        </authorList>
    </citation>
    <scope>NUCLEOTIDE SEQUENCE</scope>
    <source>
        <strain evidence="8">SAG 1488-6</strain>
    </source>
</reference>
<dbReference type="RefSeq" id="WP_019958920.1">
    <property type="nucleotide sequence ID" value="NZ_CP091512.1"/>
</dbReference>
<name>A0ABY4E6T4_VITST</name>
<dbReference type="Proteomes" id="UP000832034">
    <property type="component" value="Chromosome"/>
</dbReference>
<keyword evidence="5" id="KW-0460">Magnesium</keyword>
<evidence type="ECO:0000256" key="2">
    <source>
        <dbReference type="ARBA" id="ARBA00001946"/>
    </source>
</evidence>
<evidence type="ECO:0000256" key="4">
    <source>
        <dbReference type="ARBA" id="ARBA00022801"/>
    </source>
</evidence>
<keyword evidence="3" id="KW-0479">Metal-binding</keyword>
<comment type="cofactor">
    <cofactor evidence="2">
        <name>Mg(2+)</name>
        <dbReference type="ChEBI" id="CHEBI:18420"/>
    </cofactor>
</comment>